<proteinExistence type="predicted"/>
<evidence type="ECO:0000313" key="2">
    <source>
        <dbReference type="Proteomes" id="UP000198977"/>
    </source>
</evidence>
<gene>
    <name evidence="1" type="ORF">SAMN04488523_12029</name>
</gene>
<accession>A0A1I2G9Z0</accession>
<dbReference type="RefSeq" id="WP_093925335.1">
    <property type="nucleotide sequence ID" value="NZ_FOMW01000020.1"/>
</dbReference>
<dbReference type="AlphaFoldDB" id="A0A1I2G9Z0"/>
<dbReference type="Proteomes" id="UP000198977">
    <property type="component" value="Unassembled WGS sequence"/>
</dbReference>
<protein>
    <submittedName>
        <fullName evidence="1">Uncharacterized protein</fullName>
    </submittedName>
</protein>
<reference evidence="1 2" key="1">
    <citation type="submission" date="2016-10" db="EMBL/GenBank/DDBJ databases">
        <authorList>
            <person name="de Groot N.N."/>
        </authorList>
    </citation>
    <scope>NUCLEOTIDE SEQUENCE [LARGE SCALE GENOMIC DNA]</scope>
    <source>
        <strain evidence="1 2">DSM 11443</strain>
    </source>
</reference>
<evidence type="ECO:0000313" key="1">
    <source>
        <dbReference type="EMBL" id="SFF13556.1"/>
    </source>
</evidence>
<dbReference type="STRING" id="74348.SAMN04488523_12029"/>
<keyword evidence="2" id="KW-1185">Reference proteome</keyword>
<dbReference type="EMBL" id="FOMW01000020">
    <property type="protein sequence ID" value="SFF13556.1"/>
    <property type="molecule type" value="Genomic_DNA"/>
</dbReference>
<dbReference type="OrthoDB" id="9902591at2"/>
<name>A0A1I2G9Z0_9RHOB</name>
<organism evidence="1 2">
    <name type="scientific">Sulfitobacter brevis</name>
    <dbReference type="NCBI Taxonomy" id="74348"/>
    <lineage>
        <taxon>Bacteria</taxon>
        <taxon>Pseudomonadati</taxon>
        <taxon>Pseudomonadota</taxon>
        <taxon>Alphaproteobacteria</taxon>
        <taxon>Rhodobacterales</taxon>
        <taxon>Roseobacteraceae</taxon>
        <taxon>Sulfitobacter</taxon>
    </lineage>
</organism>
<sequence length="79" mass="9202">MKPNEFNEKVHELEEALNERMGEVARTKTSEAENQELSAIQQRIKIFLEGVNKLNGEEDKSELVRQADELLLELRQHRA</sequence>